<dbReference type="PANTHER" id="PTHR43088">
    <property type="entry name" value="SUBUNIT OF PYRUVATE:FLAVODOXIN OXIDOREDUCTASE-RELATED"/>
    <property type="match status" value="1"/>
</dbReference>
<evidence type="ECO:0000313" key="4">
    <source>
        <dbReference type="EMBL" id="CDS85877.1"/>
    </source>
</evidence>
<dbReference type="SUPFAM" id="SSF52922">
    <property type="entry name" value="TK C-terminal domain-like"/>
    <property type="match status" value="1"/>
</dbReference>
<dbReference type="EMBL" id="LK932402">
    <property type="protein sequence ID" value="CDS87498.1"/>
    <property type="molecule type" value="Genomic_DNA"/>
</dbReference>
<reference evidence="6" key="1">
    <citation type="submission" date="2014-07" db="EMBL/GenBank/DDBJ databases">
        <authorList>
            <person name="Monot Marc"/>
        </authorList>
    </citation>
    <scope>NUCLEOTIDE SEQUENCE</scope>
    <source>
        <strain evidence="6">7032989</strain>
        <strain evidence="5">7032994</strain>
    </source>
</reference>
<dbReference type="InterPro" id="IPR033412">
    <property type="entry name" value="PFOR_II"/>
</dbReference>
<evidence type="ECO:0000259" key="2">
    <source>
        <dbReference type="Pfam" id="PF01855"/>
    </source>
</evidence>
<accession>A0A069AMW7</accession>
<dbReference type="SUPFAM" id="SSF52518">
    <property type="entry name" value="Thiamin diphosphate-binding fold (THDP-binding)"/>
    <property type="match status" value="1"/>
</dbReference>
<dbReference type="EMBL" id="LK932994">
    <property type="protein sequence ID" value="CDT14806.1"/>
    <property type="molecule type" value="Genomic_DNA"/>
</dbReference>
<dbReference type="GO" id="GO:0043807">
    <property type="term" value="F:3-methyl-2-oxobutanoate dehydrogenase (ferredoxin) activity"/>
    <property type="evidence" value="ECO:0007669"/>
    <property type="project" value="UniProtKB-EC"/>
</dbReference>
<dbReference type="EMBL" id="LK932505">
    <property type="protein sequence ID" value="CDS85877.1"/>
    <property type="molecule type" value="Genomic_DNA"/>
</dbReference>
<sequence length="349" mass="39377">MKKMWKGNHAIAEAALRGGCEFYAGYPITPQTEVMEFLSHRMSELGRTFIQSENEMAAIYMVYGAYVSGMRSMTSSSGPGISLKQEGISYLCANHYPCVIVNVQRWGPGLGSLDSAQTDYLRDTRGGGNGDYHLIVYAPNSIQETVDLMYNSFDVAEKYRVPVEILTEAALGQMMEPVEFPEFKKREGDLGWTYDGSNRDHAKVADNQKPTFCMEKRMRITENEQQWEDYQVEDAEYVFVAFGIPSRTTMNAVRRLREQGEKVGIIRPITVWPFPYKAFEKVSKDVKGFISVESTDTGQLVEDVALASKKVCKENVPVYGLFSGNHIPKTLQVMDTYSKIKSGEIKEVF</sequence>
<dbReference type="Pfam" id="PF17147">
    <property type="entry name" value="PFOR_II"/>
    <property type="match status" value="1"/>
</dbReference>
<dbReference type="InterPro" id="IPR029061">
    <property type="entry name" value="THDP-binding"/>
</dbReference>
<dbReference type="Pfam" id="PF01855">
    <property type="entry name" value="POR_N"/>
    <property type="match status" value="1"/>
</dbReference>
<feature type="domain" description="Pyruvate flavodoxin/ferredoxin oxidoreductase pyrimidine binding" evidence="2">
    <location>
        <begin position="13"/>
        <end position="222"/>
    </location>
</feature>
<organism evidence="6">
    <name type="scientific">Clostridioides difficile</name>
    <name type="common">Peptoclostridium difficile</name>
    <dbReference type="NCBI Taxonomy" id="1496"/>
    <lineage>
        <taxon>Bacteria</taxon>
        <taxon>Bacillati</taxon>
        <taxon>Bacillota</taxon>
        <taxon>Clostridia</taxon>
        <taxon>Peptostreptococcales</taxon>
        <taxon>Peptostreptococcaceae</taxon>
        <taxon>Clostridioides</taxon>
    </lineage>
</organism>
<dbReference type="InterPro" id="IPR009014">
    <property type="entry name" value="Transketo_C/PFOR_II"/>
</dbReference>
<proteinExistence type="predicted"/>
<dbReference type="EC" id="1.2.7.-" evidence="6"/>
<dbReference type="EC" id="1.2.7.7" evidence="5"/>
<dbReference type="NCBIfam" id="NF005507">
    <property type="entry name" value="PRK07119.1"/>
    <property type="match status" value="1"/>
</dbReference>
<protein>
    <submittedName>
        <fullName evidence="5">Ketoisovalerate oxidoreductase subunit vorB</fullName>
        <ecNumber evidence="5">1.2.7.7</ecNumber>
    </submittedName>
    <submittedName>
        <fullName evidence="6">Putative ferredoxin/flavodoxin oxidoreductase, alpha subunit</fullName>
        <ecNumber evidence="6">1.2.7.-</ecNumber>
    </submittedName>
</protein>
<evidence type="ECO:0000313" key="5">
    <source>
        <dbReference type="EMBL" id="CDS87498.1"/>
    </source>
</evidence>
<evidence type="ECO:0000259" key="3">
    <source>
        <dbReference type="Pfam" id="PF17147"/>
    </source>
</evidence>
<dbReference type="AlphaFoldDB" id="A0A069AMW7"/>
<dbReference type="PANTHER" id="PTHR43088:SF1">
    <property type="entry name" value="SUBUNIT OF PYRUVATE:FLAVODOXIN OXIDOREDUCTASE"/>
    <property type="match status" value="1"/>
</dbReference>
<dbReference type="InterPro" id="IPR052368">
    <property type="entry name" value="2-oxoacid_oxidoreductase"/>
</dbReference>
<dbReference type="CDD" id="cd07034">
    <property type="entry name" value="TPP_PYR_PFOR_IOR-alpha_like"/>
    <property type="match status" value="1"/>
</dbReference>
<evidence type="ECO:0000313" key="6">
    <source>
        <dbReference type="EMBL" id="CDT14806.1"/>
    </source>
</evidence>
<dbReference type="RefSeq" id="WP_074073527.1">
    <property type="nucleotide sequence ID" value="NZ_CAADAM010000008.1"/>
</dbReference>
<name>A0A069AMW7_CLODI</name>
<dbReference type="Gene3D" id="3.40.50.970">
    <property type="match status" value="1"/>
</dbReference>
<gene>
    <name evidence="5" type="primary">vorB</name>
    <name evidence="6" type="ORF">BN1095_330189</name>
    <name evidence="4" type="ORF">BN1096_520527</name>
    <name evidence="5" type="ORF">BN1097_630089</name>
</gene>
<dbReference type="Gene3D" id="3.40.50.920">
    <property type="match status" value="1"/>
</dbReference>
<feature type="domain" description="Pyruvate:ferredoxin oxidoreductase core" evidence="3">
    <location>
        <begin position="235"/>
        <end position="325"/>
    </location>
</feature>
<dbReference type="InterPro" id="IPR002880">
    <property type="entry name" value="Pyrv_Fd/Flavodoxin_OxRdtase_N"/>
</dbReference>
<keyword evidence="1 6" id="KW-0560">Oxidoreductase</keyword>
<evidence type="ECO:0000256" key="1">
    <source>
        <dbReference type="ARBA" id="ARBA00023002"/>
    </source>
</evidence>